<dbReference type="GO" id="GO:0032993">
    <property type="term" value="C:protein-DNA complex"/>
    <property type="evidence" value="ECO:0007669"/>
    <property type="project" value="TreeGrafter"/>
</dbReference>
<dbReference type="KEGG" id="pswu:SY83_10575"/>
<evidence type="ECO:0000259" key="9">
    <source>
        <dbReference type="PROSITE" id="PS50110"/>
    </source>
</evidence>
<feature type="domain" description="OmpR/PhoB-type" evidence="10">
    <location>
        <begin position="129"/>
        <end position="228"/>
    </location>
</feature>
<dbReference type="GO" id="GO:0000976">
    <property type="term" value="F:transcription cis-regulatory region binding"/>
    <property type="evidence" value="ECO:0007669"/>
    <property type="project" value="TreeGrafter"/>
</dbReference>
<dbReference type="InterPro" id="IPR001789">
    <property type="entry name" value="Sig_transdc_resp-reg_receiver"/>
</dbReference>
<name>A0A172THV3_9BACL</name>
<feature type="modified residue" description="4-aspartylphosphate" evidence="7">
    <location>
        <position position="52"/>
    </location>
</feature>
<dbReference type="Proteomes" id="UP000076927">
    <property type="component" value="Chromosome"/>
</dbReference>
<dbReference type="OrthoDB" id="9790442at2"/>
<comment type="subcellular location">
    <subcellularLocation>
        <location evidence="1">Cytoplasm</location>
    </subcellularLocation>
</comment>
<dbReference type="InterPro" id="IPR036388">
    <property type="entry name" value="WH-like_DNA-bd_sf"/>
</dbReference>
<dbReference type="Gene3D" id="6.10.250.690">
    <property type="match status" value="1"/>
</dbReference>
<evidence type="ECO:0000256" key="6">
    <source>
        <dbReference type="ARBA" id="ARBA00023163"/>
    </source>
</evidence>
<dbReference type="SUPFAM" id="SSF52172">
    <property type="entry name" value="CheY-like"/>
    <property type="match status" value="1"/>
</dbReference>
<dbReference type="Gene3D" id="1.10.10.10">
    <property type="entry name" value="Winged helix-like DNA-binding domain superfamily/Winged helix DNA-binding domain"/>
    <property type="match status" value="1"/>
</dbReference>
<dbReference type="SUPFAM" id="SSF46894">
    <property type="entry name" value="C-terminal effector domain of the bipartite response regulators"/>
    <property type="match status" value="1"/>
</dbReference>
<dbReference type="AlphaFoldDB" id="A0A172THV3"/>
<dbReference type="InterPro" id="IPR016032">
    <property type="entry name" value="Sig_transdc_resp-reg_C-effctor"/>
</dbReference>
<evidence type="ECO:0000256" key="3">
    <source>
        <dbReference type="ARBA" id="ARBA00023012"/>
    </source>
</evidence>
<keyword evidence="3" id="KW-0902">Two-component regulatory system</keyword>
<dbReference type="CDD" id="cd00383">
    <property type="entry name" value="trans_reg_C"/>
    <property type="match status" value="1"/>
</dbReference>
<accession>A0A172THV3</accession>
<proteinExistence type="predicted"/>
<dbReference type="GO" id="GO:0000156">
    <property type="term" value="F:phosphorelay response regulator activity"/>
    <property type="evidence" value="ECO:0007669"/>
    <property type="project" value="TreeGrafter"/>
</dbReference>
<evidence type="ECO:0000256" key="2">
    <source>
        <dbReference type="ARBA" id="ARBA00022553"/>
    </source>
</evidence>
<dbReference type="GO" id="GO:0006355">
    <property type="term" value="P:regulation of DNA-templated transcription"/>
    <property type="evidence" value="ECO:0007669"/>
    <property type="project" value="InterPro"/>
</dbReference>
<sequence length="232" mass="26752">MKVLLLEDEESIRGFIRINLKRQGMEVIEADTGEEALVKAGLEGDIQIALLDVMLPTISGFEVCEQLRLQYPRMGIIMLTARSQEADKIRGLELGADDYVHKPFSPGELVARMKALSRRMNIEEMPDREPETGLGPIRFVPEERKLLKHEEEIQLTPTEYAIVKLLLERSNKSVSRDDILTEVWGRHYVGDLKIVDVNIRRLRQKIEEDPSNPVYIHTVWGYGYIWKRDSQP</sequence>
<dbReference type="CDD" id="cd17574">
    <property type="entry name" value="REC_OmpR"/>
    <property type="match status" value="1"/>
</dbReference>
<evidence type="ECO:0000256" key="1">
    <source>
        <dbReference type="ARBA" id="ARBA00004496"/>
    </source>
</evidence>
<keyword evidence="6" id="KW-0804">Transcription</keyword>
<dbReference type="PANTHER" id="PTHR48111:SF54">
    <property type="entry name" value="STAGE 0 SPORULATION PROTEIN A HOMOLOG"/>
    <property type="match status" value="1"/>
</dbReference>
<evidence type="ECO:0000259" key="10">
    <source>
        <dbReference type="PROSITE" id="PS51755"/>
    </source>
</evidence>
<evidence type="ECO:0000256" key="4">
    <source>
        <dbReference type="ARBA" id="ARBA00023015"/>
    </source>
</evidence>
<evidence type="ECO:0000313" key="12">
    <source>
        <dbReference type="Proteomes" id="UP000076927"/>
    </source>
</evidence>
<dbReference type="Pfam" id="PF00072">
    <property type="entry name" value="Response_reg"/>
    <property type="match status" value="1"/>
</dbReference>
<dbReference type="InterPro" id="IPR001867">
    <property type="entry name" value="OmpR/PhoB-type_DNA-bd"/>
</dbReference>
<dbReference type="SMART" id="SM00862">
    <property type="entry name" value="Trans_reg_C"/>
    <property type="match status" value="1"/>
</dbReference>
<evidence type="ECO:0000313" key="11">
    <source>
        <dbReference type="EMBL" id="ANE46639.1"/>
    </source>
</evidence>
<dbReference type="STRING" id="1178515.SY83_10575"/>
<keyword evidence="12" id="KW-1185">Reference proteome</keyword>
<dbReference type="PROSITE" id="PS51755">
    <property type="entry name" value="OMPR_PHOB"/>
    <property type="match status" value="1"/>
</dbReference>
<dbReference type="FunFam" id="1.10.10.10:FF:000018">
    <property type="entry name" value="DNA-binding response regulator ResD"/>
    <property type="match status" value="1"/>
</dbReference>
<dbReference type="Pfam" id="PF00486">
    <property type="entry name" value="Trans_reg_C"/>
    <property type="match status" value="1"/>
</dbReference>
<evidence type="ECO:0000256" key="5">
    <source>
        <dbReference type="ARBA" id="ARBA00023125"/>
    </source>
</evidence>
<evidence type="ECO:0000256" key="7">
    <source>
        <dbReference type="PROSITE-ProRule" id="PRU00169"/>
    </source>
</evidence>
<dbReference type="GO" id="GO:0005829">
    <property type="term" value="C:cytosol"/>
    <property type="evidence" value="ECO:0007669"/>
    <property type="project" value="TreeGrafter"/>
</dbReference>
<dbReference type="Gene3D" id="3.40.50.2300">
    <property type="match status" value="1"/>
</dbReference>
<feature type="domain" description="Response regulatory" evidence="9">
    <location>
        <begin position="2"/>
        <end position="117"/>
    </location>
</feature>
<dbReference type="InterPro" id="IPR039420">
    <property type="entry name" value="WalR-like"/>
</dbReference>
<organism evidence="11 12">
    <name type="scientific">Paenibacillus swuensis</name>
    <dbReference type="NCBI Taxonomy" id="1178515"/>
    <lineage>
        <taxon>Bacteria</taxon>
        <taxon>Bacillati</taxon>
        <taxon>Bacillota</taxon>
        <taxon>Bacilli</taxon>
        <taxon>Bacillales</taxon>
        <taxon>Paenibacillaceae</taxon>
        <taxon>Paenibacillus</taxon>
    </lineage>
</organism>
<feature type="DNA-binding region" description="OmpR/PhoB-type" evidence="8">
    <location>
        <begin position="129"/>
        <end position="228"/>
    </location>
</feature>
<dbReference type="SMART" id="SM00448">
    <property type="entry name" value="REC"/>
    <property type="match status" value="1"/>
</dbReference>
<keyword evidence="4" id="KW-0805">Transcription regulation</keyword>
<evidence type="ECO:0000256" key="8">
    <source>
        <dbReference type="PROSITE-ProRule" id="PRU01091"/>
    </source>
</evidence>
<gene>
    <name evidence="11" type="ORF">SY83_10575</name>
</gene>
<keyword evidence="2 7" id="KW-0597">Phosphoprotein</keyword>
<dbReference type="RefSeq" id="WP_068606300.1">
    <property type="nucleotide sequence ID" value="NZ_CP011388.1"/>
</dbReference>
<dbReference type="PATRIC" id="fig|1178515.4.peg.2123"/>
<dbReference type="EMBL" id="CP011388">
    <property type="protein sequence ID" value="ANE46639.1"/>
    <property type="molecule type" value="Genomic_DNA"/>
</dbReference>
<keyword evidence="5 8" id="KW-0238">DNA-binding</keyword>
<dbReference type="InterPro" id="IPR011006">
    <property type="entry name" value="CheY-like_superfamily"/>
</dbReference>
<reference evidence="11 12" key="1">
    <citation type="submission" date="2015-01" db="EMBL/GenBank/DDBJ databases">
        <title>Paenibacillus swuensis/DY6/whole genome sequencing.</title>
        <authorList>
            <person name="Kim M.K."/>
            <person name="Srinivasan S."/>
            <person name="Lee J.-J."/>
        </authorList>
    </citation>
    <scope>NUCLEOTIDE SEQUENCE [LARGE SCALE GENOMIC DNA]</scope>
    <source>
        <strain evidence="11 12">DY6</strain>
    </source>
</reference>
<dbReference type="PROSITE" id="PS50110">
    <property type="entry name" value="RESPONSE_REGULATORY"/>
    <property type="match status" value="1"/>
</dbReference>
<dbReference type="PANTHER" id="PTHR48111">
    <property type="entry name" value="REGULATOR OF RPOS"/>
    <property type="match status" value="1"/>
</dbReference>
<protein>
    <submittedName>
        <fullName evidence="11">Chemotaxis protein CheY</fullName>
    </submittedName>
</protein>